<evidence type="ECO:0000313" key="7">
    <source>
        <dbReference type="Proteomes" id="UP000230709"/>
    </source>
</evidence>
<comment type="similarity">
    <text evidence="1">Belongs to the glycosyltransferase group 1 family. Glycosyltransferase 4 subfamily.</text>
</comment>
<keyword evidence="7" id="KW-1185">Reference proteome</keyword>
<dbReference type="AlphaFoldDB" id="A0A2D2D4L6"/>
<protein>
    <submittedName>
        <fullName evidence="6">Glycosyltransferase family 1 protein</fullName>
    </submittedName>
</protein>
<dbReference type="InterPro" id="IPR001296">
    <property type="entry name" value="Glyco_trans_1"/>
</dbReference>
<dbReference type="Proteomes" id="UP000230709">
    <property type="component" value="Chromosome"/>
</dbReference>
<keyword evidence="3 6" id="KW-0808">Transferase</keyword>
<evidence type="ECO:0000259" key="5">
    <source>
        <dbReference type="Pfam" id="PF13439"/>
    </source>
</evidence>
<keyword evidence="2" id="KW-0328">Glycosyltransferase</keyword>
<dbReference type="PANTHER" id="PTHR12526">
    <property type="entry name" value="GLYCOSYLTRANSFERASE"/>
    <property type="match status" value="1"/>
</dbReference>
<dbReference type="PANTHER" id="PTHR12526:SF640">
    <property type="entry name" value="COLANIC ACID BIOSYNTHESIS GLYCOSYLTRANSFERASE WCAL-RELATED"/>
    <property type="match status" value="1"/>
</dbReference>
<dbReference type="CDD" id="cd03801">
    <property type="entry name" value="GT4_PimA-like"/>
    <property type="match status" value="1"/>
</dbReference>
<evidence type="ECO:0000259" key="4">
    <source>
        <dbReference type="Pfam" id="PF00534"/>
    </source>
</evidence>
<dbReference type="Pfam" id="PF13439">
    <property type="entry name" value="Glyco_transf_4"/>
    <property type="match status" value="1"/>
</dbReference>
<dbReference type="GO" id="GO:0016757">
    <property type="term" value="F:glycosyltransferase activity"/>
    <property type="evidence" value="ECO:0007669"/>
    <property type="project" value="UniProtKB-KW"/>
</dbReference>
<dbReference type="Gene3D" id="3.40.50.2000">
    <property type="entry name" value="Glycogen Phosphorylase B"/>
    <property type="match status" value="2"/>
</dbReference>
<dbReference type="KEGG" id="mtw:CQW49_19900"/>
<dbReference type="SUPFAM" id="SSF53756">
    <property type="entry name" value="UDP-Glycosyltransferase/glycogen phosphorylase"/>
    <property type="match status" value="1"/>
</dbReference>
<reference evidence="7" key="1">
    <citation type="submission" date="2017-10" db="EMBL/GenBank/DDBJ databases">
        <title>Completed PacBio SMRT sequence of Methylosinus trichosporium OB3b reveals presence of a third large plasmid.</title>
        <authorList>
            <person name="Charles T.C."/>
            <person name="Lynch M.D.J."/>
            <person name="Heil J.R."/>
            <person name="Cheng J."/>
        </authorList>
    </citation>
    <scope>NUCLEOTIDE SEQUENCE [LARGE SCALE GENOMIC DNA]</scope>
    <source>
        <strain evidence="7">OB3b</strain>
    </source>
</reference>
<gene>
    <name evidence="6" type="ORF">CQW49_19900</name>
</gene>
<dbReference type="STRING" id="595536.GCA_000178815_01213"/>
<sequence>MEPRASRRDDACAAAARDGSRMRSARVLALLTDGFGASGGIARFNADLLTALDHSPHVGSVVALPRHAGASGAALAKIVQLPPSPRRARWALRATTLCARRRFDLLFCGHLAAAPLAAALSAATGARLWIEAHGVEAWTDPGEATRRAVARADLVTTVSRYTRRRLLDWADMHPSRVRVLPNVAPPRAFARERRADLVARYGLENRKTVLTVGRLAATERYKGHDRVIAALPDVVAQCATVVYLIVGAGGDEMRLRRAADAAGVADRVIFAGHVDDGELPDHFALADVFAMPSDGEGFGIVFLEAARAGLEIIGGDRDGSADALADGAIGRMIDPFDHARLVEALVLALTKSRPSRPTGAVDRFCFEHFAERVDDLLHCLD</sequence>
<dbReference type="InterPro" id="IPR028098">
    <property type="entry name" value="Glyco_trans_4-like_N"/>
</dbReference>
<evidence type="ECO:0000256" key="3">
    <source>
        <dbReference type="ARBA" id="ARBA00022679"/>
    </source>
</evidence>
<accession>A0A2D2D4L6</accession>
<feature type="domain" description="Glycosyltransferase subfamily 4-like N-terminal" evidence="5">
    <location>
        <begin position="39"/>
        <end position="182"/>
    </location>
</feature>
<evidence type="ECO:0000256" key="1">
    <source>
        <dbReference type="ARBA" id="ARBA00009481"/>
    </source>
</evidence>
<evidence type="ECO:0000313" key="6">
    <source>
        <dbReference type="EMBL" id="ATQ69894.1"/>
    </source>
</evidence>
<organism evidence="6 7">
    <name type="scientific">Methylosinus trichosporium (strain ATCC 35070 / NCIMB 11131 / UNIQEM 75 / OB3b)</name>
    <dbReference type="NCBI Taxonomy" id="595536"/>
    <lineage>
        <taxon>Bacteria</taxon>
        <taxon>Pseudomonadati</taxon>
        <taxon>Pseudomonadota</taxon>
        <taxon>Alphaproteobacteria</taxon>
        <taxon>Hyphomicrobiales</taxon>
        <taxon>Methylocystaceae</taxon>
        <taxon>Methylosinus</taxon>
    </lineage>
</organism>
<dbReference type="Pfam" id="PF00534">
    <property type="entry name" value="Glycos_transf_1"/>
    <property type="match status" value="1"/>
</dbReference>
<proteinExistence type="inferred from homology"/>
<name>A0A2D2D4L6_METT3</name>
<evidence type="ECO:0000256" key="2">
    <source>
        <dbReference type="ARBA" id="ARBA00022676"/>
    </source>
</evidence>
<feature type="domain" description="Glycosyl transferase family 1" evidence="4">
    <location>
        <begin position="204"/>
        <end position="352"/>
    </location>
</feature>
<dbReference type="EMBL" id="CP023737">
    <property type="protein sequence ID" value="ATQ69894.1"/>
    <property type="molecule type" value="Genomic_DNA"/>
</dbReference>